<sequence length="98" mass="10714">SNFNGEESRRVLVTSVASRLTGDDTVDNVSINAPKGLRVRVIPTSLHFKKKIGDTLSYQGIFSSSTSTLKEDAFGSITWSNGMYRVRSPFVVTSKADI</sequence>
<evidence type="ECO:0000313" key="3">
    <source>
        <dbReference type="EMBL" id="CDY68972.1"/>
    </source>
</evidence>
<dbReference type="EMBL" id="LK038375">
    <property type="protein sequence ID" value="CDY68972.1"/>
    <property type="molecule type" value="Genomic_DNA"/>
</dbReference>
<feature type="non-terminal residue" evidence="3">
    <location>
        <position position="1"/>
    </location>
</feature>
<name>A0A078JU16_BRANA</name>
<organism evidence="3 4">
    <name type="scientific">Brassica napus</name>
    <name type="common">Rape</name>
    <dbReference type="NCBI Taxonomy" id="3708"/>
    <lineage>
        <taxon>Eukaryota</taxon>
        <taxon>Viridiplantae</taxon>
        <taxon>Streptophyta</taxon>
        <taxon>Embryophyta</taxon>
        <taxon>Tracheophyta</taxon>
        <taxon>Spermatophyta</taxon>
        <taxon>Magnoliopsida</taxon>
        <taxon>eudicotyledons</taxon>
        <taxon>Gunneridae</taxon>
        <taxon>Pentapetalae</taxon>
        <taxon>rosids</taxon>
        <taxon>malvids</taxon>
        <taxon>Brassicales</taxon>
        <taxon>Brassicaceae</taxon>
        <taxon>Brassiceae</taxon>
        <taxon>Brassica</taxon>
    </lineage>
</organism>
<dbReference type="Gene3D" id="2.60.40.2310">
    <property type="match status" value="1"/>
</dbReference>
<dbReference type="STRING" id="3708.A0A078JU16"/>
<dbReference type="Gramene" id="CDY68972">
    <property type="protein sequence ID" value="CDY68972"/>
    <property type="gene ID" value="GSBRNA2T00081943001"/>
</dbReference>
<feature type="domain" description="Subtilisin-like protease fibronectin type-III" evidence="1">
    <location>
        <begin position="13"/>
        <end position="92"/>
    </location>
</feature>
<evidence type="ECO:0000313" key="4">
    <source>
        <dbReference type="Proteomes" id="UP000028999"/>
    </source>
</evidence>
<keyword evidence="4" id="KW-1185">Reference proteome</keyword>
<evidence type="ECO:0000259" key="1">
    <source>
        <dbReference type="Pfam" id="PF17766"/>
    </source>
</evidence>
<protein>
    <submittedName>
        <fullName evidence="2">(rape) hypothetical protein</fullName>
    </submittedName>
    <submittedName>
        <fullName evidence="3">BnaAnng29000D protein</fullName>
    </submittedName>
</protein>
<reference evidence="3 4" key="1">
    <citation type="journal article" date="2014" name="Science">
        <title>Plant genetics. Early allopolyploid evolution in the post-Neolithic Brassica napus oilseed genome.</title>
        <authorList>
            <person name="Chalhoub B."/>
            <person name="Denoeud F."/>
            <person name="Liu S."/>
            <person name="Parkin I.A."/>
            <person name="Tang H."/>
            <person name="Wang X."/>
            <person name="Chiquet J."/>
            <person name="Belcram H."/>
            <person name="Tong C."/>
            <person name="Samans B."/>
            <person name="Correa M."/>
            <person name="Da Silva C."/>
            <person name="Just J."/>
            <person name="Falentin C."/>
            <person name="Koh C.S."/>
            <person name="Le Clainche I."/>
            <person name="Bernard M."/>
            <person name="Bento P."/>
            <person name="Noel B."/>
            <person name="Labadie K."/>
            <person name="Alberti A."/>
            <person name="Charles M."/>
            <person name="Arnaud D."/>
            <person name="Guo H."/>
            <person name="Daviaud C."/>
            <person name="Alamery S."/>
            <person name="Jabbari K."/>
            <person name="Zhao M."/>
            <person name="Edger P.P."/>
            <person name="Chelaifa H."/>
            <person name="Tack D."/>
            <person name="Lassalle G."/>
            <person name="Mestiri I."/>
            <person name="Schnel N."/>
            <person name="Le Paslier M.C."/>
            <person name="Fan G."/>
            <person name="Renault V."/>
            <person name="Bayer P.E."/>
            <person name="Golicz A.A."/>
            <person name="Manoli S."/>
            <person name="Lee T.H."/>
            <person name="Thi V.H."/>
            <person name="Chalabi S."/>
            <person name="Hu Q."/>
            <person name="Fan C."/>
            <person name="Tollenaere R."/>
            <person name="Lu Y."/>
            <person name="Battail C."/>
            <person name="Shen J."/>
            <person name="Sidebottom C.H."/>
            <person name="Wang X."/>
            <person name="Canaguier A."/>
            <person name="Chauveau A."/>
            <person name="Berard A."/>
            <person name="Deniot G."/>
            <person name="Guan M."/>
            <person name="Liu Z."/>
            <person name="Sun F."/>
            <person name="Lim Y.P."/>
            <person name="Lyons E."/>
            <person name="Town C.D."/>
            <person name="Bancroft I."/>
            <person name="Wang X."/>
            <person name="Meng J."/>
            <person name="Ma J."/>
            <person name="Pires J.C."/>
            <person name="King G.J."/>
            <person name="Brunel D."/>
            <person name="Delourme R."/>
            <person name="Renard M."/>
            <person name="Aury J.M."/>
            <person name="Adams K.L."/>
            <person name="Batley J."/>
            <person name="Snowdon R.J."/>
            <person name="Tost J."/>
            <person name="Edwards D."/>
            <person name="Zhou Y."/>
            <person name="Hua W."/>
            <person name="Sharpe A.G."/>
            <person name="Paterson A.H."/>
            <person name="Guan C."/>
            <person name="Wincker P."/>
        </authorList>
    </citation>
    <scope>NUCLEOTIDE SEQUENCE [LARGE SCALE GENOMIC DNA]</scope>
    <source>
        <strain evidence="4">cv. Darmor-bzh</strain>
    </source>
</reference>
<dbReference type="InterPro" id="IPR041469">
    <property type="entry name" value="Subtilisin-like_FN3"/>
</dbReference>
<proteinExistence type="predicted"/>
<dbReference type="PaxDb" id="3708-A0A078JU16"/>
<reference evidence="3" key="2">
    <citation type="submission" date="2014-06" db="EMBL/GenBank/DDBJ databases">
        <authorList>
            <person name="Genoscope - CEA"/>
        </authorList>
    </citation>
    <scope>NUCLEOTIDE SEQUENCE</scope>
</reference>
<gene>
    <name evidence="3" type="primary">BnaAnng29000D</name>
    <name evidence="2" type="ORF">DARMORV10_A07P15960.1</name>
    <name evidence="3" type="ORF">GSBRNA2T00081943001</name>
</gene>
<dbReference type="Pfam" id="PF17766">
    <property type="entry name" value="fn3_6"/>
    <property type="match status" value="1"/>
</dbReference>
<dbReference type="EMBL" id="HG994361">
    <property type="protein sequence ID" value="CAF2162982.1"/>
    <property type="molecule type" value="Genomic_DNA"/>
</dbReference>
<reference evidence="2" key="3">
    <citation type="submission" date="2021-01" db="EMBL/GenBank/DDBJ databases">
        <authorList>
            <consortium name="Genoscope - CEA"/>
            <person name="William W."/>
        </authorList>
    </citation>
    <scope>NUCLEOTIDE SEQUENCE</scope>
</reference>
<evidence type="ECO:0000313" key="2">
    <source>
        <dbReference type="EMBL" id="CAF2162982.1"/>
    </source>
</evidence>
<dbReference type="Proteomes" id="UP001295469">
    <property type="component" value="Chromosome A07"/>
</dbReference>
<dbReference type="AlphaFoldDB" id="A0A078JU16"/>
<dbReference type="Proteomes" id="UP000028999">
    <property type="component" value="Unassembled WGS sequence"/>
</dbReference>
<accession>A0A078JU16</accession>